<sequence>MDFNMHRVRNNNERSSFKNKYCFNKQWLQTKLNKQTLIQDCLYARASAPLRDYYGLTINEKEVILNVWNITHGPHVFPRRLRCPLQELEHDKSLTVAISNFFGKHVLQYSLSVAKKDPKLQSLPSKIFLYILRYLATKDILSLGQSSKIFFELCNGQPSWKMIFSRRKDSKMETPKRNVVAEQQRRLRDVQSPRCDNKQKKKVAFCTVEESGNSFAKIGEDIYTDMRKKFEEQFRSAEESLGLNVEVDGSDLGAFEVAETRKIKPIKKDNLNLTCNTECDKNYYKVPQTSKTEFNRKLSECASNNPQLNCLRFEDEVVSEKKGLWKGLKSSVVKSEKRKVVLNNVKVDNSSQQRMTKNNQLNEVKRGESGFKLINNIKPKGILKKSNVNI</sequence>
<reference evidence="3" key="1">
    <citation type="submission" date="2025-08" db="UniProtKB">
        <authorList>
            <consortium name="RefSeq"/>
        </authorList>
    </citation>
    <scope>IDENTIFICATION</scope>
    <source>
        <tissue evidence="3">Whole Larva</tissue>
    </source>
</reference>
<dbReference type="Gene3D" id="1.20.1280.50">
    <property type="match status" value="1"/>
</dbReference>
<keyword evidence="2" id="KW-1185">Reference proteome</keyword>
<name>A0ABM1MYW7_NICVS</name>
<dbReference type="Proteomes" id="UP000695000">
    <property type="component" value="Unplaced"/>
</dbReference>
<evidence type="ECO:0000313" key="2">
    <source>
        <dbReference type="Proteomes" id="UP000695000"/>
    </source>
</evidence>
<proteinExistence type="predicted"/>
<dbReference type="PROSITE" id="PS50181">
    <property type="entry name" value="FBOX"/>
    <property type="match status" value="1"/>
</dbReference>
<dbReference type="InterPro" id="IPR001810">
    <property type="entry name" value="F-box_dom"/>
</dbReference>
<accession>A0ABM1MYW7</accession>
<evidence type="ECO:0000313" key="3">
    <source>
        <dbReference type="RefSeq" id="XP_017779767.1"/>
    </source>
</evidence>
<dbReference type="RefSeq" id="XP_017779767.1">
    <property type="nucleotide sequence ID" value="XM_017924278.1"/>
</dbReference>
<evidence type="ECO:0000259" key="1">
    <source>
        <dbReference type="PROSITE" id="PS50181"/>
    </source>
</evidence>
<dbReference type="InterPro" id="IPR036047">
    <property type="entry name" value="F-box-like_dom_sf"/>
</dbReference>
<organism evidence="2 3">
    <name type="scientific">Nicrophorus vespilloides</name>
    <name type="common">Boreal carrion beetle</name>
    <dbReference type="NCBI Taxonomy" id="110193"/>
    <lineage>
        <taxon>Eukaryota</taxon>
        <taxon>Metazoa</taxon>
        <taxon>Ecdysozoa</taxon>
        <taxon>Arthropoda</taxon>
        <taxon>Hexapoda</taxon>
        <taxon>Insecta</taxon>
        <taxon>Pterygota</taxon>
        <taxon>Neoptera</taxon>
        <taxon>Endopterygota</taxon>
        <taxon>Coleoptera</taxon>
        <taxon>Polyphaga</taxon>
        <taxon>Staphyliniformia</taxon>
        <taxon>Silphidae</taxon>
        <taxon>Nicrophorinae</taxon>
        <taxon>Nicrophorus</taxon>
    </lineage>
</organism>
<protein>
    <submittedName>
        <fullName evidence="3">Uncharacterized protein LOC108565030</fullName>
    </submittedName>
</protein>
<dbReference type="GeneID" id="108565030"/>
<gene>
    <name evidence="3" type="primary">LOC108565030</name>
</gene>
<dbReference type="SUPFAM" id="SSF81383">
    <property type="entry name" value="F-box domain"/>
    <property type="match status" value="1"/>
</dbReference>
<dbReference type="Pfam" id="PF12937">
    <property type="entry name" value="F-box-like"/>
    <property type="match status" value="1"/>
</dbReference>
<feature type="domain" description="F-box" evidence="1">
    <location>
        <begin position="117"/>
        <end position="163"/>
    </location>
</feature>